<evidence type="ECO:0000313" key="1">
    <source>
        <dbReference type="EMBL" id="KDR12246.1"/>
    </source>
</evidence>
<keyword evidence="2" id="KW-1185">Reference proteome</keyword>
<dbReference type="InParanoid" id="A0A067QRC2"/>
<dbReference type="EMBL" id="KK853034">
    <property type="protein sequence ID" value="KDR12246.1"/>
    <property type="molecule type" value="Genomic_DNA"/>
</dbReference>
<dbReference type="GO" id="GO:0005549">
    <property type="term" value="F:odorant binding"/>
    <property type="evidence" value="ECO:0007669"/>
    <property type="project" value="InterPro"/>
</dbReference>
<dbReference type="AlphaFoldDB" id="A0A067QRC2"/>
<sequence>MPIMEKLYGFKEFQTVLRAQVAHDCVNEVNGMDDDPCELVTHALHCILQHY</sequence>
<protein>
    <submittedName>
        <fullName evidence="1">Uncharacterized protein</fullName>
    </submittedName>
</protein>
<dbReference type="InterPro" id="IPR036728">
    <property type="entry name" value="PBP_GOBP_sf"/>
</dbReference>
<evidence type="ECO:0000313" key="2">
    <source>
        <dbReference type="Proteomes" id="UP000027135"/>
    </source>
</evidence>
<dbReference type="SUPFAM" id="SSF47565">
    <property type="entry name" value="Insect pheromone/odorant-binding proteins"/>
    <property type="match status" value="1"/>
</dbReference>
<reference evidence="1 2" key="1">
    <citation type="journal article" date="2014" name="Nat. Commun.">
        <title>Molecular traces of alternative social organization in a termite genome.</title>
        <authorList>
            <person name="Terrapon N."/>
            <person name="Li C."/>
            <person name="Robertson H.M."/>
            <person name="Ji L."/>
            <person name="Meng X."/>
            <person name="Booth W."/>
            <person name="Chen Z."/>
            <person name="Childers C.P."/>
            <person name="Glastad K.M."/>
            <person name="Gokhale K."/>
            <person name="Gowin J."/>
            <person name="Gronenberg W."/>
            <person name="Hermansen R.A."/>
            <person name="Hu H."/>
            <person name="Hunt B.G."/>
            <person name="Huylmans A.K."/>
            <person name="Khalil S.M."/>
            <person name="Mitchell R.D."/>
            <person name="Munoz-Torres M.C."/>
            <person name="Mustard J.A."/>
            <person name="Pan H."/>
            <person name="Reese J.T."/>
            <person name="Scharf M.E."/>
            <person name="Sun F."/>
            <person name="Vogel H."/>
            <person name="Xiao J."/>
            <person name="Yang W."/>
            <person name="Yang Z."/>
            <person name="Yang Z."/>
            <person name="Zhou J."/>
            <person name="Zhu J."/>
            <person name="Brent C.S."/>
            <person name="Elsik C.G."/>
            <person name="Goodisman M.A."/>
            <person name="Liberles D.A."/>
            <person name="Roe R.M."/>
            <person name="Vargo E.L."/>
            <person name="Vilcinskas A."/>
            <person name="Wang J."/>
            <person name="Bornberg-Bauer E."/>
            <person name="Korb J."/>
            <person name="Zhang G."/>
            <person name="Liebig J."/>
        </authorList>
    </citation>
    <scope>NUCLEOTIDE SEQUENCE [LARGE SCALE GENOMIC DNA]</scope>
    <source>
        <tissue evidence="1">Whole organism</tissue>
    </source>
</reference>
<name>A0A067QRC2_ZOONE</name>
<dbReference type="Gene3D" id="1.10.238.20">
    <property type="entry name" value="Pheromone/general odorant binding protein domain"/>
    <property type="match status" value="1"/>
</dbReference>
<dbReference type="Proteomes" id="UP000027135">
    <property type="component" value="Unassembled WGS sequence"/>
</dbReference>
<gene>
    <name evidence="1" type="ORF">L798_13852</name>
</gene>
<accession>A0A067QRC2</accession>
<organism evidence="1 2">
    <name type="scientific">Zootermopsis nevadensis</name>
    <name type="common">Dampwood termite</name>
    <dbReference type="NCBI Taxonomy" id="136037"/>
    <lineage>
        <taxon>Eukaryota</taxon>
        <taxon>Metazoa</taxon>
        <taxon>Ecdysozoa</taxon>
        <taxon>Arthropoda</taxon>
        <taxon>Hexapoda</taxon>
        <taxon>Insecta</taxon>
        <taxon>Pterygota</taxon>
        <taxon>Neoptera</taxon>
        <taxon>Polyneoptera</taxon>
        <taxon>Dictyoptera</taxon>
        <taxon>Blattodea</taxon>
        <taxon>Blattoidea</taxon>
        <taxon>Termitoidae</taxon>
        <taxon>Termopsidae</taxon>
        <taxon>Zootermopsis</taxon>
    </lineage>
</organism>
<proteinExistence type="predicted"/>